<organism evidence="1 2">
    <name type="scientific">Pseudoalteromonas carrageenovora IAM 12662</name>
    <dbReference type="NCBI Taxonomy" id="1314868"/>
    <lineage>
        <taxon>Bacteria</taxon>
        <taxon>Pseudomonadati</taxon>
        <taxon>Pseudomonadota</taxon>
        <taxon>Gammaproteobacteria</taxon>
        <taxon>Alteromonadales</taxon>
        <taxon>Pseudoalteromonadaceae</taxon>
        <taxon>Pseudoalteromonas</taxon>
    </lineage>
</organism>
<proteinExistence type="predicted"/>
<evidence type="ECO:0000313" key="2">
    <source>
        <dbReference type="Proteomes" id="UP000615003"/>
    </source>
</evidence>
<accession>A0ABR9EMB0</accession>
<gene>
    <name evidence="1" type="ORF">PCARR_a3484</name>
</gene>
<protein>
    <submittedName>
        <fullName evidence="1">Uncharacterized protein</fullName>
    </submittedName>
</protein>
<keyword evidence="2" id="KW-1185">Reference proteome</keyword>
<dbReference type="Proteomes" id="UP000615003">
    <property type="component" value="Unassembled WGS sequence"/>
</dbReference>
<evidence type="ECO:0000313" key="1">
    <source>
        <dbReference type="EMBL" id="MBE0381685.1"/>
    </source>
</evidence>
<reference evidence="1 2" key="1">
    <citation type="submission" date="2015-06" db="EMBL/GenBank/DDBJ databases">
        <title>Genome sequence of Pseudoalteromonas carrageenovora.</title>
        <authorList>
            <person name="Xie B.-B."/>
            <person name="Rong J.-C."/>
            <person name="Qin Q.-L."/>
            <person name="Zhang Y.-Z."/>
        </authorList>
    </citation>
    <scope>NUCLEOTIDE SEQUENCE [LARGE SCALE GENOMIC DNA]</scope>
    <source>
        <strain evidence="1 2">IAM 12662</strain>
    </source>
</reference>
<comment type="caution">
    <text evidence="1">The sequence shown here is derived from an EMBL/GenBank/DDBJ whole genome shotgun (WGS) entry which is preliminary data.</text>
</comment>
<sequence length="37" mass="3971">MYKNDMSAPISKADPIFKALCFLTTCSSTNKIATGSN</sequence>
<dbReference type="EMBL" id="AQGW01000016">
    <property type="protein sequence ID" value="MBE0381685.1"/>
    <property type="molecule type" value="Genomic_DNA"/>
</dbReference>
<name>A0ABR9EMB0_PSEVC</name>